<organism evidence="2 3">
    <name type="scientific">Digitaria exilis</name>
    <dbReference type="NCBI Taxonomy" id="1010633"/>
    <lineage>
        <taxon>Eukaryota</taxon>
        <taxon>Viridiplantae</taxon>
        <taxon>Streptophyta</taxon>
        <taxon>Embryophyta</taxon>
        <taxon>Tracheophyta</taxon>
        <taxon>Spermatophyta</taxon>
        <taxon>Magnoliopsida</taxon>
        <taxon>Liliopsida</taxon>
        <taxon>Poales</taxon>
        <taxon>Poaceae</taxon>
        <taxon>PACMAD clade</taxon>
        <taxon>Panicoideae</taxon>
        <taxon>Panicodae</taxon>
        <taxon>Paniceae</taxon>
        <taxon>Anthephorinae</taxon>
        <taxon>Digitaria</taxon>
    </lineage>
</organism>
<accession>A0A835ASQ4</accession>
<dbReference type="EMBL" id="JACEFO010002299">
    <property type="protein sequence ID" value="KAF8667548.1"/>
    <property type="molecule type" value="Genomic_DNA"/>
</dbReference>
<keyword evidence="3" id="KW-1185">Reference proteome</keyword>
<dbReference type="Gene3D" id="3.30.559.10">
    <property type="entry name" value="Chloramphenicol acetyltransferase-like domain"/>
    <property type="match status" value="1"/>
</dbReference>
<comment type="caution">
    <text evidence="2">The sequence shown here is derived from an EMBL/GenBank/DDBJ whole genome shotgun (WGS) entry which is preliminary data.</text>
</comment>
<comment type="similarity">
    <text evidence="1">Belongs to the plant acyltransferase family.</text>
</comment>
<name>A0A835ASQ4_9POAL</name>
<dbReference type="InterPro" id="IPR050898">
    <property type="entry name" value="Plant_acyltransferase"/>
</dbReference>
<evidence type="ECO:0000256" key="1">
    <source>
        <dbReference type="ARBA" id="ARBA00009861"/>
    </source>
</evidence>
<dbReference type="PANTHER" id="PTHR31147:SF61">
    <property type="entry name" value="ACYL TRANSFERASE 15"/>
    <property type="match status" value="1"/>
</dbReference>
<dbReference type="Proteomes" id="UP000636709">
    <property type="component" value="Unassembled WGS sequence"/>
</dbReference>
<evidence type="ECO:0000313" key="2">
    <source>
        <dbReference type="EMBL" id="KAF8667548.1"/>
    </source>
</evidence>
<gene>
    <name evidence="2" type="ORF">HU200_052748</name>
</gene>
<evidence type="ECO:0000313" key="3">
    <source>
        <dbReference type="Proteomes" id="UP000636709"/>
    </source>
</evidence>
<dbReference type="OrthoDB" id="692736at2759"/>
<protein>
    <submittedName>
        <fullName evidence="2">Uncharacterized protein</fullName>
    </submittedName>
</protein>
<dbReference type="AlphaFoldDB" id="A0A835ASQ4"/>
<dbReference type="InterPro" id="IPR023213">
    <property type="entry name" value="CAT-like_dom_sf"/>
</dbReference>
<dbReference type="PANTHER" id="PTHR31147">
    <property type="entry name" value="ACYL TRANSFERASE 4"/>
    <property type="match status" value="1"/>
</dbReference>
<sequence>MAAEVPFTALLVFEPMGHEAVDIIKRALSKALVHYYPFVGRIVSSGAIDGDEFSIGCTGDGVEFLPASVDNSLKEAKIFDESSGAKTKALLDDLAVFYPAGSYGFDDPLLSLQVTEFSCGGLVLGVTWNHAIADGTGIAQFLAAVGELARGSPSPSVIPARWDDAVSKLHPWSDPGAYCPS</sequence>
<dbReference type="Pfam" id="PF02458">
    <property type="entry name" value="Transferase"/>
    <property type="match status" value="1"/>
</dbReference>
<proteinExistence type="inferred from homology"/>
<dbReference type="GO" id="GO:0016747">
    <property type="term" value="F:acyltransferase activity, transferring groups other than amino-acyl groups"/>
    <property type="evidence" value="ECO:0007669"/>
    <property type="project" value="UniProtKB-ARBA"/>
</dbReference>
<reference evidence="2" key="1">
    <citation type="submission" date="2020-07" db="EMBL/GenBank/DDBJ databases">
        <title>Genome sequence and genetic diversity analysis of an under-domesticated orphan crop, white fonio (Digitaria exilis).</title>
        <authorList>
            <person name="Bennetzen J.L."/>
            <person name="Chen S."/>
            <person name="Ma X."/>
            <person name="Wang X."/>
            <person name="Yssel A.E.J."/>
            <person name="Chaluvadi S.R."/>
            <person name="Johnson M."/>
            <person name="Gangashetty P."/>
            <person name="Hamidou F."/>
            <person name="Sanogo M.D."/>
            <person name="Zwaenepoel A."/>
            <person name="Wallace J."/>
            <person name="Van De Peer Y."/>
            <person name="Van Deynze A."/>
        </authorList>
    </citation>
    <scope>NUCLEOTIDE SEQUENCE</scope>
    <source>
        <tissue evidence="2">Leaves</tissue>
    </source>
</reference>